<feature type="transmembrane region" description="Helical" evidence="6">
    <location>
        <begin position="581"/>
        <end position="603"/>
    </location>
</feature>
<keyword evidence="5 6" id="KW-0472">Membrane</keyword>
<dbReference type="GO" id="GO:0005886">
    <property type="term" value="C:plasma membrane"/>
    <property type="evidence" value="ECO:0007669"/>
    <property type="project" value="UniProtKB-SubCell"/>
</dbReference>
<proteinExistence type="inferred from homology"/>
<reference evidence="8 9" key="1">
    <citation type="submission" date="2019-03" db="EMBL/GenBank/DDBJ databases">
        <title>Genomic Encyclopedia of Type Strains, Phase IV (KMG-IV): sequencing the most valuable type-strain genomes for metagenomic binning, comparative biology and taxonomic classification.</title>
        <authorList>
            <person name="Goeker M."/>
        </authorList>
    </citation>
    <scope>NUCLEOTIDE SEQUENCE [LARGE SCALE GENOMIC DNA]</scope>
    <source>
        <strain evidence="8 9">DSM 28287</strain>
    </source>
</reference>
<sequence length="653" mass="71769">MGKGFTLKLAWNNIKQNRKFYLPYVLASVGIIMMFYIMCYLAFNKGLASLAGAEYISFIMVLGCVIIGIFSIIFIFYINSFLMKRRNKEIGLYNILGMEKKHIGKILFTENLITSLFSIVAGLLIGVLFSKLVHMILCKIMGVSVPIVFNISWIGVVFTAIFFGALFLLVLLRNQMKIHLAKPIELLHGSSVGEQEPKTKIVMSVIGVICLAAGYIIAITIDNPLQAIALFFVAVVLVIIGTYLLFTTVSIVVLKALRRNKNYYYKPGHFTAVSGMLYRMKQNAVGMANICILSTMVLVMVSTTVCMSAGINDVIDQMTPKDVTVSQVFIDEPDMNKMEPAYLDSTLSGLKAVAARSDVKAKGTTNFTAAAIALKLKDTSFEFGDSYSIMNIITADEYERITGEKAGISGNEVISSGTETPDTFTYGGESYTTVKYVKNLMASGNINGVNTYNIVVSNLSKVKSMVRAAGDAYNGMTYIATFDTDSSNSATEAMAQKYANCSSVGGGRVRLRSDIKNQLGGFTGGFLFLGIFLGLVFTFAAALIIYYKQISEGYYDKEKFEIMQKVGMGKAEVRKSIRSQVVAVFFVPLIVAGCHMAGAFNMVRQMLSLFSLNNVGLFVECSALTFLAFAAIYAFVYLVTAKEYYKIVQWGEQ</sequence>
<feature type="transmembrane region" description="Helical" evidence="6">
    <location>
        <begin position="615"/>
        <end position="639"/>
    </location>
</feature>
<feature type="transmembrane region" description="Helical" evidence="6">
    <location>
        <begin position="286"/>
        <end position="311"/>
    </location>
</feature>
<dbReference type="PANTHER" id="PTHR46795">
    <property type="entry name" value="ABC TRANSPORTER PERMEASE-RELATED-RELATED"/>
    <property type="match status" value="1"/>
</dbReference>
<dbReference type="InterPro" id="IPR027022">
    <property type="entry name" value="ABC_permease_BceB-typ"/>
</dbReference>
<feature type="transmembrane region" description="Helical" evidence="6">
    <location>
        <begin position="149"/>
        <end position="172"/>
    </location>
</feature>
<evidence type="ECO:0000256" key="4">
    <source>
        <dbReference type="ARBA" id="ARBA00022989"/>
    </source>
</evidence>
<protein>
    <submittedName>
        <fullName evidence="8">Putative ABC transport system permease protein</fullName>
    </submittedName>
</protein>
<evidence type="ECO:0000313" key="9">
    <source>
        <dbReference type="Proteomes" id="UP000295500"/>
    </source>
</evidence>
<comment type="similarity">
    <text evidence="6">Belongs to the ABC-4 integral membrane protein family.</text>
</comment>
<evidence type="ECO:0000313" key="8">
    <source>
        <dbReference type="EMBL" id="TDP59784.1"/>
    </source>
</evidence>
<dbReference type="Pfam" id="PF02687">
    <property type="entry name" value="FtsX"/>
    <property type="match status" value="1"/>
</dbReference>
<name>A0A4R6QAV1_9FIRM</name>
<evidence type="ECO:0000256" key="1">
    <source>
        <dbReference type="ARBA" id="ARBA00004651"/>
    </source>
</evidence>
<organism evidence="8 9">
    <name type="scientific">Aminicella lysinilytica</name>
    <dbReference type="NCBI Taxonomy" id="433323"/>
    <lineage>
        <taxon>Bacteria</taxon>
        <taxon>Bacillati</taxon>
        <taxon>Bacillota</taxon>
        <taxon>Clostridia</taxon>
        <taxon>Peptostreptococcales</taxon>
        <taxon>Anaerovoracaceae</taxon>
        <taxon>Aminicella</taxon>
    </lineage>
</organism>
<keyword evidence="4 6" id="KW-1133">Transmembrane helix</keyword>
<dbReference type="PANTHER" id="PTHR46795:SF3">
    <property type="entry name" value="ABC TRANSPORTER PERMEASE"/>
    <property type="match status" value="1"/>
</dbReference>
<dbReference type="PIRSF" id="PIRSF018968">
    <property type="entry name" value="ABC_permease_BceB"/>
    <property type="match status" value="1"/>
</dbReference>
<keyword evidence="6" id="KW-0813">Transport</keyword>
<comment type="subcellular location">
    <subcellularLocation>
        <location evidence="1 6">Cell membrane</location>
        <topology evidence="1 6">Multi-pass membrane protein</topology>
    </subcellularLocation>
</comment>
<gene>
    <name evidence="8" type="ORF">EV211_10223</name>
</gene>
<dbReference type="OrthoDB" id="9781780at2"/>
<evidence type="ECO:0000259" key="7">
    <source>
        <dbReference type="Pfam" id="PF02687"/>
    </source>
</evidence>
<dbReference type="GO" id="GO:0055085">
    <property type="term" value="P:transmembrane transport"/>
    <property type="evidence" value="ECO:0007669"/>
    <property type="project" value="UniProtKB-UniRule"/>
</dbReference>
<dbReference type="InterPro" id="IPR052536">
    <property type="entry name" value="ABC-4_Integral_Memb_Prot"/>
</dbReference>
<dbReference type="AlphaFoldDB" id="A0A4R6QAV1"/>
<feature type="domain" description="ABC3 transporter permease C-terminal" evidence="7">
    <location>
        <begin position="65"/>
        <end position="174"/>
    </location>
</feature>
<keyword evidence="3 6" id="KW-0812">Transmembrane</keyword>
<dbReference type="EMBL" id="SNXO01000002">
    <property type="protein sequence ID" value="TDP59784.1"/>
    <property type="molecule type" value="Genomic_DNA"/>
</dbReference>
<dbReference type="RefSeq" id="WP_133527487.1">
    <property type="nucleotide sequence ID" value="NZ_SNXO01000002.1"/>
</dbReference>
<keyword evidence="9" id="KW-1185">Reference proteome</keyword>
<evidence type="ECO:0000256" key="6">
    <source>
        <dbReference type="PIRNR" id="PIRNR018968"/>
    </source>
</evidence>
<evidence type="ECO:0000256" key="2">
    <source>
        <dbReference type="ARBA" id="ARBA00022475"/>
    </source>
</evidence>
<feature type="transmembrane region" description="Helical" evidence="6">
    <location>
        <begin position="55"/>
        <end position="78"/>
    </location>
</feature>
<feature type="transmembrane region" description="Helical" evidence="6">
    <location>
        <begin position="201"/>
        <end position="221"/>
    </location>
</feature>
<comment type="caution">
    <text evidence="8">The sequence shown here is derived from an EMBL/GenBank/DDBJ whole genome shotgun (WGS) entry which is preliminary data.</text>
</comment>
<evidence type="ECO:0000256" key="5">
    <source>
        <dbReference type="ARBA" id="ARBA00023136"/>
    </source>
</evidence>
<keyword evidence="2 6" id="KW-1003">Cell membrane</keyword>
<dbReference type="Proteomes" id="UP000295500">
    <property type="component" value="Unassembled WGS sequence"/>
</dbReference>
<accession>A0A4R6QAV1</accession>
<feature type="transmembrane region" description="Helical" evidence="6">
    <location>
        <begin position="227"/>
        <end position="254"/>
    </location>
</feature>
<evidence type="ECO:0000256" key="3">
    <source>
        <dbReference type="ARBA" id="ARBA00022692"/>
    </source>
</evidence>
<dbReference type="InterPro" id="IPR003838">
    <property type="entry name" value="ABC3_permease_C"/>
</dbReference>
<feature type="transmembrane region" description="Helical" evidence="6">
    <location>
        <begin position="526"/>
        <end position="547"/>
    </location>
</feature>
<feature type="transmembrane region" description="Helical" evidence="6">
    <location>
        <begin position="21"/>
        <end position="43"/>
    </location>
</feature>
<feature type="transmembrane region" description="Helical" evidence="6">
    <location>
        <begin position="106"/>
        <end position="129"/>
    </location>
</feature>